<feature type="region of interest" description="Disordered" evidence="1">
    <location>
        <begin position="17"/>
        <end position="73"/>
    </location>
</feature>
<gene>
    <name evidence="2" type="ORF">E2C01_039419</name>
</gene>
<dbReference type="AlphaFoldDB" id="A0A5B7FKM8"/>
<feature type="compositionally biased region" description="Polar residues" evidence="1">
    <location>
        <begin position="35"/>
        <end position="47"/>
    </location>
</feature>
<reference evidence="2 3" key="1">
    <citation type="submission" date="2019-05" db="EMBL/GenBank/DDBJ databases">
        <title>Another draft genome of Portunus trituberculatus and its Hox gene families provides insights of decapod evolution.</title>
        <authorList>
            <person name="Jeong J.-H."/>
            <person name="Song I."/>
            <person name="Kim S."/>
            <person name="Choi T."/>
            <person name="Kim D."/>
            <person name="Ryu S."/>
            <person name="Kim W."/>
        </authorList>
    </citation>
    <scope>NUCLEOTIDE SEQUENCE [LARGE SCALE GENOMIC DNA]</scope>
    <source>
        <tissue evidence="2">Muscle</tissue>
    </source>
</reference>
<proteinExistence type="predicted"/>
<accession>A0A5B7FKM8</accession>
<evidence type="ECO:0000256" key="1">
    <source>
        <dbReference type="SAM" id="MobiDB-lite"/>
    </source>
</evidence>
<dbReference type="Proteomes" id="UP000324222">
    <property type="component" value="Unassembled WGS sequence"/>
</dbReference>
<keyword evidence="3" id="KW-1185">Reference proteome</keyword>
<evidence type="ECO:0000313" key="2">
    <source>
        <dbReference type="EMBL" id="MPC45713.1"/>
    </source>
</evidence>
<dbReference type="EMBL" id="VSRR010006858">
    <property type="protein sequence ID" value="MPC45713.1"/>
    <property type="molecule type" value="Genomic_DNA"/>
</dbReference>
<organism evidence="2 3">
    <name type="scientific">Portunus trituberculatus</name>
    <name type="common">Swimming crab</name>
    <name type="synonym">Neptunus trituberculatus</name>
    <dbReference type="NCBI Taxonomy" id="210409"/>
    <lineage>
        <taxon>Eukaryota</taxon>
        <taxon>Metazoa</taxon>
        <taxon>Ecdysozoa</taxon>
        <taxon>Arthropoda</taxon>
        <taxon>Crustacea</taxon>
        <taxon>Multicrustacea</taxon>
        <taxon>Malacostraca</taxon>
        <taxon>Eumalacostraca</taxon>
        <taxon>Eucarida</taxon>
        <taxon>Decapoda</taxon>
        <taxon>Pleocyemata</taxon>
        <taxon>Brachyura</taxon>
        <taxon>Eubrachyura</taxon>
        <taxon>Portunoidea</taxon>
        <taxon>Portunidae</taxon>
        <taxon>Portuninae</taxon>
        <taxon>Portunus</taxon>
    </lineage>
</organism>
<name>A0A5B7FKM8_PORTR</name>
<protein>
    <submittedName>
        <fullName evidence="2">Uncharacterized protein</fullName>
    </submittedName>
</protein>
<sequence length="73" mass="7810">MQEETDCCGGVVVLRRDLPETAVKEEPATREGPTLPSNDFSDTTEGTESIPGHLEPASQEKPDDPGVTSKETP</sequence>
<evidence type="ECO:0000313" key="3">
    <source>
        <dbReference type="Proteomes" id="UP000324222"/>
    </source>
</evidence>
<feature type="compositionally biased region" description="Basic and acidic residues" evidence="1">
    <location>
        <begin position="17"/>
        <end position="29"/>
    </location>
</feature>
<comment type="caution">
    <text evidence="2">The sequence shown here is derived from an EMBL/GenBank/DDBJ whole genome shotgun (WGS) entry which is preliminary data.</text>
</comment>